<keyword evidence="3" id="KW-1003">Cell membrane</keyword>
<dbReference type="SUPFAM" id="SSF103473">
    <property type="entry name" value="MFS general substrate transporter"/>
    <property type="match status" value="1"/>
</dbReference>
<evidence type="ECO:0000256" key="1">
    <source>
        <dbReference type="ARBA" id="ARBA00004651"/>
    </source>
</evidence>
<evidence type="ECO:0000256" key="7">
    <source>
        <dbReference type="SAM" id="Phobius"/>
    </source>
</evidence>
<evidence type="ECO:0000313" key="9">
    <source>
        <dbReference type="EMBL" id="SVC86866.1"/>
    </source>
</evidence>
<dbReference type="PANTHER" id="PTHR23513:SF6">
    <property type="entry name" value="MAJOR FACILITATOR SUPERFAMILY ASSOCIATED DOMAIN-CONTAINING PROTEIN"/>
    <property type="match status" value="1"/>
</dbReference>
<feature type="transmembrane region" description="Helical" evidence="7">
    <location>
        <begin position="125"/>
        <end position="147"/>
    </location>
</feature>
<evidence type="ECO:0000259" key="8">
    <source>
        <dbReference type="PROSITE" id="PS50850"/>
    </source>
</evidence>
<reference evidence="9" key="1">
    <citation type="submission" date="2018-05" db="EMBL/GenBank/DDBJ databases">
        <authorList>
            <person name="Lanie J.A."/>
            <person name="Ng W.-L."/>
            <person name="Kazmierczak K.M."/>
            <person name="Andrzejewski T.M."/>
            <person name="Davidsen T.M."/>
            <person name="Wayne K.J."/>
            <person name="Tettelin H."/>
            <person name="Glass J.I."/>
            <person name="Rusch D."/>
            <person name="Podicherti R."/>
            <person name="Tsui H.-C.T."/>
            <person name="Winkler M.E."/>
        </authorList>
    </citation>
    <scope>NUCLEOTIDE SEQUENCE</scope>
</reference>
<accession>A0A382QN31</accession>
<feature type="transmembrane region" description="Helical" evidence="7">
    <location>
        <begin position="65"/>
        <end position="84"/>
    </location>
</feature>
<evidence type="ECO:0000256" key="3">
    <source>
        <dbReference type="ARBA" id="ARBA00022475"/>
    </source>
</evidence>
<evidence type="ECO:0000256" key="4">
    <source>
        <dbReference type="ARBA" id="ARBA00022692"/>
    </source>
</evidence>
<dbReference type="EMBL" id="UINC01115666">
    <property type="protein sequence ID" value="SVC86866.1"/>
    <property type="molecule type" value="Genomic_DNA"/>
</dbReference>
<feature type="transmembrane region" description="Helical" evidence="7">
    <location>
        <begin position="153"/>
        <end position="173"/>
    </location>
</feature>
<dbReference type="GO" id="GO:0022857">
    <property type="term" value="F:transmembrane transporter activity"/>
    <property type="evidence" value="ECO:0007669"/>
    <property type="project" value="InterPro"/>
</dbReference>
<organism evidence="9">
    <name type="scientific">marine metagenome</name>
    <dbReference type="NCBI Taxonomy" id="408172"/>
    <lineage>
        <taxon>unclassified sequences</taxon>
        <taxon>metagenomes</taxon>
        <taxon>ecological metagenomes</taxon>
    </lineage>
</organism>
<sequence>RVLIILLIISALLVAGAWGSLLPKIARDNLGAGVFETSMIFVVMGIGTLCSSLFLASIKELKNAGGWFIATNIIGSSLMIGLGLSHSYPLTLVFMGITGINAGFFMNLNLTLIQAYTPQHVMGRVMSVYTLCFMGGMPLGALISGFGAEMTSAAGWFVIVSCVQLVVAVTAIITQPSMRRMSTLPADGDVVDV</sequence>
<dbReference type="Pfam" id="PF05977">
    <property type="entry name" value="MFS_3"/>
    <property type="match status" value="1"/>
</dbReference>
<proteinExistence type="predicted"/>
<dbReference type="InterPro" id="IPR010290">
    <property type="entry name" value="TM_effector"/>
</dbReference>
<protein>
    <recommendedName>
        <fullName evidence="8">Major facilitator superfamily (MFS) profile domain-containing protein</fullName>
    </recommendedName>
</protein>
<keyword evidence="4 7" id="KW-0812">Transmembrane</keyword>
<evidence type="ECO:0000256" key="5">
    <source>
        <dbReference type="ARBA" id="ARBA00022989"/>
    </source>
</evidence>
<gene>
    <name evidence="9" type="ORF">METZ01_LOCUS339720</name>
</gene>
<feature type="domain" description="Major facilitator superfamily (MFS) profile" evidence="8">
    <location>
        <begin position="1"/>
        <end position="193"/>
    </location>
</feature>
<evidence type="ECO:0000256" key="2">
    <source>
        <dbReference type="ARBA" id="ARBA00022448"/>
    </source>
</evidence>
<feature type="non-terminal residue" evidence="9">
    <location>
        <position position="1"/>
    </location>
</feature>
<dbReference type="GO" id="GO:0005886">
    <property type="term" value="C:plasma membrane"/>
    <property type="evidence" value="ECO:0007669"/>
    <property type="project" value="UniProtKB-SubCell"/>
</dbReference>
<evidence type="ECO:0000256" key="6">
    <source>
        <dbReference type="ARBA" id="ARBA00023136"/>
    </source>
</evidence>
<keyword evidence="5 7" id="KW-1133">Transmembrane helix</keyword>
<dbReference type="InterPro" id="IPR036259">
    <property type="entry name" value="MFS_trans_sf"/>
</dbReference>
<comment type="subcellular location">
    <subcellularLocation>
        <location evidence="1">Cell membrane</location>
        <topology evidence="1">Multi-pass membrane protein</topology>
    </subcellularLocation>
</comment>
<dbReference type="PROSITE" id="PS50850">
    <property type="entry name" value="MFS"/>
    <property type="match status" value="1"/>
</dbReference>
<dbReference type="Gene3D" id="1.20.1250.20">
    <property type="entry name" value="MFS general substrate transporter like domains"/>
    <property type="match status" value="1"/>
</dbReference>
<dbReference type="AlphaFoldDB" id="A0A382QN31"/>
<keyword evidence="2" id="KW-0813">Transport</keyword>
<feature type="transmembrane region" description="Helical" evidence="7">
    <location>
        <begin position="90"/>
        <end position="113"/>
    </location>
</feature>
<dbReference type="PANTHER" id="PTHR23513">
    <property type="entry name" value="INTEGRAL MEMBRANE EFFLUX PROTEIN-RELATED"/>
    <property type="match status" value="1"/>
</dbReference>
<dbReference type="InterPro" id="IPR020846">
    <property type="entry name" value="MFS_dom"/>
</dbReference>
<feature type="transmembrane region" description="Helical" evidence="7">
    <location>
        <begin position="38"/>
        <end position="58"/>
    </location>
</feature>
<keyword evidence="6 7" id="KW-0472">Membrane</keyword>
<name>A0A382QN31_9ZZZZ</name>